<evidence type="ECO:0000313" key="1">
    <source>
        <dbReference type="EMBL" id="TWT54246.1"/>
    </source>
</evidence>
<reference evidence="1 2" key="1">
    <citation type="submission" date="2019-02" db="EMBL/GenBank/DDBJ databases">
        <title>Deep-cultivation of Planctomycetes and their phenomic and genomic characterization uncovers novel biology.</title>
        <authorList>
            <person name="Wiegand S."/>
            <person name="Jogler M."/>
            <person name="Boedeker C."/>
            <person name="Pinto D."/>
            <person name="Vollmers J."/>
            <person name="Rivas-Marin E."/>
            <person name="Kohn T."/>
            <person name="Peeters S.H."/>
            <person name="Heuer A."/>
            <person name="Rast P."/>
            <person name="Oberbeckmann S."/>
            <person name="Bunk B."/>
            <person name="Jeske O."/>
            <person name="Meyerdierks A."/>
            <person name="Storesund J.E."/>
            <person name="Kallscheuer N."/>
            <person name="Luecker S."/>
            <person name="Lage O.M."/>
            <person name="Pohl T."/>
            <person name="Merkel B.J."/>
            <person name="Hornburger P."/>
            <person name="Mueller R.-W."/>
            <person name="Bruemmer F."/>
            <person name="Labrenz M."/>
            <person name="Spormann A.M."/>
            <person name="Op Den Camp H."/>
            <person name="Overmann J."/>
            <person name="Amann R."/>
            <person name="Jetten M.S.M."/>
            <person name="Mascher T."/>
            <person name="Medema M.H."/>
            <person name="Devos D.P."/>
            <person name="Kaster A.-K."/>
            <person name="Ovreas L."/>
            <person name="Rohde M."/>
            <person name="Galperin M.Y."/>
            <person name="Jogler C."/>
        </authorList>
    </citation>
    <scope>NUCLEOTIDE SEQUENCE [LARGE SCALE GENOMIC DNA]</scope>
    <source>
        <strain evidence="1 2">Pla22</strain>
    </source>
</reference>
<dbReference type="OrthoDB" id="195541at2"/>
<dbReference type="InterPro" id="IPR024453">
    <property type="entry name" value="Peptidase_C92"/>
</dbReference>
<dbReference type="EMBL" id="SJPI01000001">
    <property type="protein sequence ID" value="TWT54246.1"/>
    <property type="molecule type" value="Genomic_DNA"/>
</dbReference>
<evidence type="ECO:0008006" key="3">
    <source>
        <dbReference type="Google" id="ProtNLM"/>
    </source>
</evidence>
<keyword evidence="2" id="KW-1185">Reference proteome</keyword>
<dbReference type="Proteomes" id="UP000316598">
    <property type="component" value="Unassembled WGS sequence"/>
</dbReference>
<accession>A0A5C5WU81</accession>
<dbReference type="Gene3D" id="3.90.1720.10">
    <property type="entry name" value="endopeptidase domain like (from Nostoc punctiforme)"/>
    <property type="match status" value="1"/>
</dbReference>
<dbReference type="SUPFAM" id="SSF54001">
    <property type="entry name" value="Cysteine proteinases"/>
    <property type="match status" value="1"/>
</dbReference>
<dbReference type="AlphaFoldDB" id="A0A5C5WU81"/>
<comment type="caution">
    <text evidence="1">The sequence shown here is derived from an EMBL/GenBank/DDBJ whole genome shotgun (WGS) entry which is preliminary data.</text>
</comment>
<evidence type="ECO:0000313" key="2">
    <source>
        <dbReference type="Proteomes" id="UP000316598"/>
    </source>
</evidence>
<dbReference type="RefSeq" id="WP_146514320.1">
    <property type="nucleotide sequence ID" value="NZ_SJPI01000001.1"/>
</dbReference>
<dbReference type="InterPro" id="IPR038765">
    <property type="entry name" value="Papain-like_cys_pep_sf"/>
</dbReference>
<gene>
    <name evidence="1" type="ORF">Pla22_18870</name>
</gene>
<sequence>MNDPLHSNVLAVLDLAEHFDRLRSRADQFIASFDTGTRGFFSPSEDDDVTSLWVSYHTGRSALLETIHSLRNEFGSLSSADLVAKHGIEFLVGYAASLVLVDAARSIRDRFSRDALVRRKLNEPLVLHGIPQNSFDRIQESLTDPRNALAVRQFGQYYEVHRNELQSIANAYGGESRASGKLVDLIDALRFHIQVSASQYIRARAADRSQQVTHRVIRGGAVKVVYAIQQWGSRLVSRLSTNPSHEPSLPSSIVRELNSMIVPGDVFVTRKEFAITNYFLPGFWPHAALYVGEGRVVESLKDGVHVRGMESPYGNDCVAIIRPKLQSTEIDMAIQRAHTHVGKPYDFDFDFTRSDRMVCTEVVYRSYEGVGGMQFELTKRAGRQTLSAEDLLSLAVAGIHFEPLAVYCPSRNETVCQSDAMTEILRNTMGREV</sequence>
<dbReference type="Pfam" id="PF05708">
    <property type="entry name" value="Peptidase_C92"/>
    <property type="match status" value="1"/>
</dbReference>
<organism evidence="1 2">
    <name type="scientific">Rubripirellula amarantea</name>
    <dbReference type="NCBI Taxonomy" id="2527999"/>
    <lineage>
        <taxon>Bacteria</taxon>
        <taxon>Pseudomonadati</taxon>
        <taxon>Planctomycetota</taxon>
        <taxon>Planctomycetia</taxon>
        <taxon>Pirellulales</taxon>
        <taxon>Pirellulaceae</taxon>
        <taxon>Rubripirellula</taxon>
    </lineage>
</organism>
<protein>
    <recommendedName>
        <fullName evidence="3">Permuted papain-like amidase enzyme, YaeF/YiiX, C92 family</fullName>
    </recommendedName>
</protein>
<proteinExistence type="predicted"/>
<name>A0A5C5WU81_9BACT</name>